<name>I0UZB2_9PSEU</name>
<evidence type="ECO:0000313" key="4">
    <source>
        <dbReference type="EMBL" id="EID53215.1"/>
    </source>
</evidence>
<dbReference type="eggNOG" id="ENOG5033VS3">
    <property type="taxonomic scope" value="Bacteria"/>
</dbReference>
<evidence type="ECO:0000256" key="2">
    <source>
        <dbReference type="SAM" id="Phobius"/>
    </source>
</evidence>
<feature type="region of interest" description="Disordered" evidence="1">
    <location>
        <begin position="187"/>
        <end position="206"/>
    </location>
</feature>
<sequence>MGWFRGRGSRSPGYEDRAALKGFGGYEPNEPHPPTVGPTPRLSVPPTQPTQHPGSALPTEPGAPPRRARRETGIPLPTPRLLGFVLFLGFAILSFAVGSNTERAHKTGSADAPATAPVVSEPVPETRVVVPAAVDGWEPVVQREGAYAYDVPPDWTPRPGTIHGWETEGTQFTLVTSAFVGERACGPDEHARRGGSGLTAATGKDAATAVTETAETLARHAYTPDGGVEPDLEVVERRSVEVSIGGRDGEAELVLAEVTVADAGECLPRTALVGALAVAVPDGDSVPVLLAYDGQDGPDATSKDDMVRLLTSLRSVPENERETTVVTPTP</sequence>
<dbReference type="AlphaFoldDB" id="I0UZB2"/>
<keyword evidence="5" id="KW-1185">Reference proteome</keyword>
<proteinExistence type="predicted"/>
<reference evidence="4 5" key="1">
    <citation type="submission" date="2012-01" db="EMBL/GenBank/DDBJ databases">
        <title>Improved High-Quality Draft sequence of Saccharomonospora xinjiangensis XJ-54.</title>
        <authorList>
            <consortium name="US DOE Joint Genome Institute"/>
            <person name="Lucas S."/>
            <person name="Han J."/>
            <person name="Lapidus A."/>
            <person name="Cheng J.-F."/>
            <person name="Goodwin L."/>
            <person name="Pitluck S."/>
            <person name="Peters L."/>
            <person name="Mikhailova N."/>
            <person name="Teshima H."/>
            <person name="Detter J.C."/>
            <person name="Han C."/>
            <person name="Tapia R."/>
            <person name="Land M."/>
            <person name="Hauser L."/>
            <person name="Kyrpides N."/>
            <person name="Ivanova N."/>
            <person name="Pagani I."/>
            <person name="Brambilla E.-M."/>
            <person name="Klenk H.-P."/>
            <person name="Woyke T."/>
        </authorList>
    </citation>
    <scope>NUCLEOTIDE SEQUENCE [LARGE SCALE GENOMIC DNA]</scope>
    <source>
        <strain evidence="4 5">XJ-54</strain>
    </source>
</reference>
<feature type="transmembrane region" description="Helical" evidence="2">
    <location>
        <begin position="79"/>
        <end position="97"/>
    </location>
</feature>
<keyword evidence="2" id="KW-0472">Membrane</keyword>
<feature type="domain" description="DUF8017" evidence="3">
    <location>
        <begin position="131"/>
        <end position="317"/>
    </location>
</feature>
<evidence type="ECO:0000313" key="5">
    <source>
        <dbReference type="Proteomes" id="UP000004691"/>
    </source>
</evidence>
<feature type="region of interest" description="Disordered" evidence="1">
    <location>
        <begin position="1"/>
        <end position="74"/>
    </location>
</feature>
<keyword evidence="2" id="KW-1133">Transmembrane helix</keyword>
<dbReference type="STRING" id="882086.SacxiDRAFT_0951"/>
<organism evidence="4 5">
    <name type="scientific">Saccharomonospora xinjiangensis XJ-54</name>
    <dbReference type="NCBI Taxonomy" id="882086"/>
    <lineage>
        <taxon>Bacteria</taxon>
        <taxon>Bacillati</taxon>
        <taxon>Actinomycetota</taxon>
        <taxon>Actinomycetes</taxon>
        <taxon>Pseudonocardiales</taxon>
        <taxon>Pseudonocardiaceae</taxon>
        <taxon>Saccharomonospora</taxon>
    </lineage>
</organism>
<evidence type="ECO:0000256" key="1">
    <source>
        <dbReference type="SAM" id="MobiDB-lite"/>
    </source>
</evidence>
<dbReference type="OrthoDB" id="3629423at2"/>
<protein>
    <recommendedName>
        <fullName evidence="3">DUF8017 domain-containing protein</fullName>
    </recommendedName>
</protein>
<dbReference type="InterPro" id="IPR058330">
    <property type="entry name" value="DUF8017"/>
</dbReference>
<dbReference type="EMBL" id="JH636049">
    <property type="protein sequence ID" value="EID53215.1"/>
    <property type="molecule type" value="Genomic_DNA"/>
</dbReference>
<evidence type="ECO:0000259" key="3">
    <source>
        <dbReference type="Pfam" id="PF26056"/>
    </source>
</evidence>
<dbReference type="HOGENOM" id="CLU_852366_0_0_11"/>
<gene>
    <name evidence="4" type="ORF">SacxiDRAFT_0951</name>
</gene>
<keyword evidence="2" id="KW-0812">Transmembrane</keyword>
<accession>I0UZB2</accession>
<dbReference type="Pfam" id="PF26056">
    <property type="entry name" value="DUF8017"/>
    <property type="match status" value="1"/>
</dbReference>
<dbReference type="Proteomes" id="UP000004691">
    <property type="component" value="Unassembled WGS sequence"/>
</dbReference>